<comment type="subcellular location">
    <subcellularLocation>
        <location evidence="1">Mitochondrion membrane</location>
        <topology evidence="1">Multi-pass membrane protein</topology>
    </subcellularLocation>
</comment>
<sequence length="347" mass="38827">MREHRREDFPRQNSGCARPGAGLRARLLLRARPGGGGGHSSHRVGRGKQEAQGRAASRVRGAAARMEPNVRFWIAERQSFVQRFLQWTELLDPLNLFVSVEKIEKARELLFTNEDASRHALEDQRVCLVRSGVPGSRLGVFAFRSLPQSVFLSMMPAKGMMSAVLPQVSLYAYTTAFNVINGNASYVMDRNLQRHSLAGPGLIPLLQPPLIFTPTAHVSAMNVFASRGFEPVRGIEVMDKEGNVIGHSRRAGRKAVHETAISRAVLFGTSALFPEVFTYFFKRTRFFLKNPWSLWAVKLSCTTLAMGLMVPVSFSMFPQIGRIQCRNLEEAIRSSTEETELFYNRGV</sequence>
<dbReference type="GO" id="GO:0015075">
    <property type="term" value="F:monoatomic ion transmembrane transporter activity"/>
    <property type="evidence" value="ECO:0007669"/>
    <property type="project" value="InterPro"/>
</dbReference>
<evidence type="ECO:0000256" key="3">
    <source>
        <dbReference type="ARBA" id="ARBA00022448"/>
    </source>
</evidence>
<evidence type="ECO:0000256" key="1">
    <source>
        <dbReference type="ARBA" id="ARBA00004225"/>
    </source>
</evidence>
<dbReference type="InterPro" id="IPR004686">
    <property type="entry name" value="Mtc"/>
</dbReference>
<keyword evidence="6 10" id="KW-1133">Transmembrane helix</keyword>
<keyword evidence="4 10" id="KW-0812">Transmembrane</keyword>
<keyword evidence="7" id="KW-0496">Mitochondrion</keyword>
<evidence type="ECO:0000256" key="5">
    <source>
        <dbReference type="ARBA" id="ARBA00022970"/>
    </source>
</evidence>
<proteinExistence type="inferred from homology"/>
<feature type="transmembrane region" description="Helical" evidence="10">
    <location>
        <begin position="293"/>
        <end position="317"/>
    </location>
</feature>
<keyword evidence="8 10" id="KW-0472">Membrane</keyword>
<keyword evidence="5" id="KW-0029">Amino-acid transport</keyword>
<feature type="transmembrane region" description="Helical" evidence="10">
    <location>
        <begin position="260"/>
        <end position="281"/>
    </location>
</feature>
<accession>A0A8C8ZEA2</accession>
<evidence type="ECO:0000313" key="12">
    <source>
        <dbReference type="Proteomes" id="UP000694414"/>
    </source>
</evidence>
<reference evidence="11" key="1">
    <citation type="submission" date="2025-08" db="UniProtKB">
        <authorList>
            <consortium name="Ensembl"/>
        </authorList>
    </citation>
    <scope>IDENTIFICATION</scope>
</reference>
<keyword evidence="3" id="KW-0813">Transport</keyword>
<evidence type="ECO:0000256" key="8">
    <source>
        <dbReference type="ARBA" id="ARBA00023136"/>
    </source>
</evidence>
<evidence type="ECO:0000256" key="9">
    <source>
        <dbReference type="SAM" id="MobiDB-lite"/>
    </source>
</evidence>
<evidence type="ECO:0000256" key="6">
    <source>
        <dbReference type="ARBA" id="ARBA00022989"/>
    </source>
</evidence>
<reference evidence="11" key="2">
    <citation type="submission" date="2025-09" db="UniProtKB">
        <authorList>
            <consortium name="Ensembl"/>
        </authorList>
    </citation>
    <scope>IDENTIFICATION</scope>
</reference>
<gene>
    <name evidence="11" type="primary">SFXN4</name>
</gene>
<protein>
    <submittedName>
        <fullName evidence="11">Sideroflexin 4</fullName>
    </submittedName>
</protein>
<comment type="similarity">
    <text evidence="2">Belongs to the sideroflexin family.</text>
</comment>
<evidence type="ECO:0000256" key="10">
    <source>
        <dbReference type="SAM" id="Phobius"/>
    </source>
</evidence>
<evidence type="ECO:0000313" key="11">
    <source>
        <dbReference type="Ensembl" id="ENSPSMP00000016007.1"/>
    </source>
</evidence>
<dbReference type="GO" id="GO:0005743">
    <property type="term" value="C:mitochondrial inner membrane"/>
    <property type="evidence" value="ECO:0007669"/>
    <property type="project" value="TreeGrafter"/>
</dbReference>
<dbReference type="PANTHER" id="PTHR11153">
    <property type="entry name" value="SIDEROFLEXIN"/>
    <property type="match status" value="1"/>
</dbReference>
<keyword evidence="12" id="KW-1185">Reference proteome</keyword>
<dbReference type="GO" id="GO:0006865">
    <property type="term" value="P:amino acid transport"/>
    <property type="evidence" value="ECO:0007669"/>
    <property type="project" value="UniProtKB-KW"/>
</dbReference>
<dbReference type="Pfam" id="PF03820">
    <property type="entry name" value="SFXNs"/>
    <property type="match status" value="1"/>
</dbReference>
<dbReference type="Proteomes" id="UP000694414">
    <property type="component" value="Unplaced"/>
</dbReference>
<dbReference type="AlphaFoldDB" id="A0A8C8ZEA2"/>
<dbReference type="PANTHER" id="PTHR11153:SF3">
    <property type="entry name" value="SIDEROFLEXIN-4"/>
    <property type="match status" value="1"/>
</dbReference>
<evidence type="ECO:0000256" key="2">
    <source>
        <dbReference type="ARBA" id="ARBA00005974"/>
    </source>
</evidence>
<dbReference type="GO" id="GO:1990542">
    <property type="term" value="P:mitochondrial transmembrane transport"/>
    <property type="evidence" value="ECO:0007669"/>
    <property type="project" value="TreeGrafter"/>
</dbReference>
<feature type="region of interest" description="Disordered" evidence="9">
    <location>
        <begin position="30"/>
        <end position="60"/>
    </location>
</feature>
<organism evidence="11 12">
    <name type="scientific">Prolemur simus</name>
    <name type="common">Greater bamboo lemur</name>
    <name type="synonym">Hapalemur simus</name>
    <dbReference type="NCBI Taxonomy" id="1328070"/>
    <lineage>
        <taxon>Eukaryota</taxon>
        <taxon>Metazoa</taxon>
        <taxon>Chordata</taxon>
        <taxon>Craniata</taxon>
        <taxon>Vertebrata</taxon>
        <taxon>Euteleostomi</taxon>
        <taxon>Mammalia</taxon>
        <taxon>Eutheria</taxon>
        <taxon>Euarchontoglires</taxon>
        <taxon>Primates</taxon>
        <taxon>Strepsirrhini</taxon>
        <taxon>Lemuriformes</taxon>
        <taxon>Lemuridae</taxon>
        <taxon>Prolemur</taxon>
    </lineage>
</organism>
<evidence type="ECO:0000256" key="4">
    <source>
        <dbReference type="ARBA" id="ARBA00022692"/>
    </source>
</evidence>
<dbReference type="GeneTree" id="ENSGT01030000234641"/>
<name>A0A8C8ZEA2_PROSS</name>
<dbReference type="Ensembl" id="ENSPSMT00000018584.1">
    <property type="protein sequence ID" value="ENSPSMP00000016007.1"/>
    <property type="gene ID" value="ENSPSMG00000011378.1"/>
</dbReference>
<evidence type="ECO:0000256" key="7">
    <source>
        <dbReference type="ARBA" id="ARBA00023128"/>
    </source>
</evidence>